<evidence type="ECO:0000313" key="3">
    <source>
        <dbReference type="Proteomes" id="UP000193560"/>
    </source>
</evidence>
<reference evidence="2 3" key="1">
    <citation type="submission" date="2016-07" db="EMBL/GenBank/DDBJ databases">
        <title>Pervasive Adenine N6-methylation of Active Genes in Fungi.</title>
        <authorList>
            <consortium name="DOE Joint Genome Institute"/>
            <person name="Mondo S.J."/>
            <person name="Dannebaum R.O."/>
            <person name="Kuo R.C."/>
            <person name="Labutti K."/>
            <person name="Haridas S."/>
            <person name="Kuo A."/>
            <person name="Salamov A."/>
            <person name="Ahrendt S.R."/>
            <person name="Lipzen A."/>
            <person name="Sullivan W."/>
            <person name="Andreopoulos W.B."/>
            <person name="Clum A."/>
            <person name="Lindquist E."/>
            <person name="Daum C."/>
            <person name="Ramamoorthy G.K."/>
            <person name="Gryganskyi A."/>
            <person name="Culley D."/>
            <person name="Magnuson J.K."/>
            <person name="James T.Y."/>
            <person name="O'Malley M.A."/>
            <person name="Stajich J.E."/>
            <person name="Spatafora J.W."/>
            <person name="Visel A."/>
            <person name="Grigoriev I.V."/>
        </authorList>
    </citation>
    <scope>NUCLEOTIDE SEQUENCE [LARGE SCALE GENOMIC DNA]</scope>
    <source>
        <strain evidence="2 3">NRRL 1336</strain>
    </source>
</reference>
<name>A0A1X2IZ09_9FUNG</name>
<proteinExistence type="predicted"/>
<keyword evidence="3" id="KW-1185">Reference proteome</keyword>
<sequence length="166" mass="18619">MELRNHVKKHMSQQQSASDDENASDDEAASTPIAITNSAPLSKLTLIDKNSNKTSSRNYSDATLFATNELYAPDVDKIKTLHIIDKLNVVPFSLSHNGVEQTALANKAALEKLITKHQHDIRPIIPSKKPFDPSPRLLYSSSRHYTAVIPFELKKKILFPFPLHHL</sequence>
<feature type="region of interest" description="Disordered" evidence="1">
    <location>
        <begin position="1"/>
        <end position="34"/>
    </location>
</feature>
<accession>A0A1X2IZ09</accession>
<gene>
    <name evidence="2" type="ORF">BCR42DRAFT_403120</name>
</gene>
<organism evidence="2 3">
    <name type="scientific">Absidia repens</name>
    <dbReference type="NCBI Taxonomy" id="90262"/>
    <lineage>
        <taxon>Eukaryota</taxon>
        <taxon>Fungi</taxon>
        <taxon>Fungi incertae sedis</taxon>
        <taxon>Mucoromycota</taxon>
        <taxon>Mucoromycotina</taxon>
        <taxon>Mucoromycetes</taxon>
        <taxon>Mucorales</taxon>
        <taxon>Cunninghamellaceae</taxon>
        <taxon>Absidia</taxon>
    </lineage>
</organism>
<dbReference type="EMBL" id="MCGE01000002">
    <property type="protein sequence ID" value="ORZ24523.1"/>
    <property type="molecule type" value="Genomic_DNA"/>
</dbReference>
<protein>
    <submittedName>
        <fullName evidence="2">Uncharacterized protein</fullName>
    </submittedName>
</protein>
<dbReference type="Proteomes" id="UP000193560">
    <property type="component" value="Unassembled WGS sequence"/>
</dbReference>
<comment type="caution">
    <text evidence="2">The sequence shown here is derived from an EMBL/GenBank/DDBJ whole genome shotgun (WGS) entry which is preliminary data.</text>
</comment>
<dbReference type="AlphaFoldDB" id="A0A1X2IZ09"/>
<feature type="compositionally biased region" description="Basic residues" evidence="1">
    <location>
        <begin position="1"/>
        <end position="11"/>
    </location>
</feature>
<evidence type="ECO:0000256" key="1">
    <source>
        <dbReference type="SAM" id="MobiDB-lite"/>
    </source>
</evidence>
<feature type="compositionally biased region" description="Acidic residues" evidence="1">
    <location>
        <begin position="18"/>
        <end position="28"/>
    </location>
</feature>
<evidence type="ECO:0000313" key="2">
    <source>
        <dbReference type="EMBL" id="ORZ24523.1"/>
    </source>
</evidence>
<dbReference type="OrthoDB" id="2440573at2759"/>